<dbReference type="PRINTS" id="PR00455">
    <property type="entry name" value="HTHTETR"/>
</dbReference>
<keyword evidence="5" id="KW-1185">Reference proteome</keyword>
<dbReference type="SUPFAM" id="SSF46689">
    <property type="entry name" value="Homeodomain-like"/>
    <property type="match status" value="1"/>
</dbReference>
<accession>A0ABQ3FU49</accession>
<organism evidence="4 5">
    <name type="scientific">Gemmobacter nanjingensis</name>
    <dbReference type="NCBI Taxonomy" id="488454"/>
    <lineage>
        <taxon>Bacteria</taxon>
        <taxon>Pseudomonadati</taxon>
        <taxon>Pseudomonadota</taxon>
        <taxon>Alphaproteobacteria</taxon>
        <taxon>Rhodobacterales</taxon>
        <taxon>Paracoccaceae</taxon>
        <taxon>Gemmobacter</taxon>
    </lineage>
</organism>
<sequence length="212" mass="23152">MSVSNQKTKRKQSLAESKRQLILDAAREVFASEGLEGASLRAIAAKAGYTPAALYFHFSSKEAIYAELLRLSLTALQTEVVGKLAGLDDPANRFRAAAMAFYHYYAQNAQELDLGFYLFRGGMKPAGLSRETDTELNKALENALRPIADAASDLGVPQRDADLLMVDVFAHAAGLLLLLHTGRIKMFNAAPEALMTVFAESKLREIGRRVST</sequence>
<comment type="caution">
    <text evidence="4">The sequence shown here is derived from an EMBL/GenBank/DDBJ whole genome shotgun (WGS) entry which is preliminary data.</text>
</comment>
<dbReference type="Proteomes" id="UP000658305">
    <property type="component" value="Unassembled WGS sequence"/>
</dbReference>
<dbReference type="PROSITE" id="PS50977">
    <property type="entry name" value="HTH_TETR_2"/>
    <property type="match status" value="1"/>
</dbReference>
<dbReference type="EMBL" id="BMYI01000046">
    <property type="protein sequence ID" value="GHC41854.1"/>
    <property type="molecule type" value="Genomic_DNA"/>
</dbReference>
<dbReference type="Gene3D" id="1.10.357.10">
    <property type="entry name" value="Tetracycline Repressor, domain 2"/>
    <property type="match status" value="1"/>
</dbReference>
<keyword evidence="1 2" id="KW-0238">DNA-binding</keyword>
<dbReference type="Gene3D" id="1.10.10.60">
    <property type="entry name" value="Homeodomain-like"/>
    <property type="match status" value="1"/>
</dbReference>
<protein>
    <submittedName>
        <fullName evidence="4">TetR family transcriptional regulator</fullName>
    </submittedName>
</protein>
<gene>
    <name evidence="4" type="ORF">GCM10007291_49690</name>
</gene>
<feature type="DNA-binding region" description="H-T-H motif" evidence="2">
    <location>
        <begin position="39"/>
        <end position="58"/>
    </location>
</feature>
<dbReference type="PANTHER" id="PTHR30055:SF196">
    <property type="entry name" value="HTH-TYPE TRANSCRIPTIONAL REGULATOR RUTR"/>
    <property type="match status" value="1"/>
</dbReference>
<proteinExistence type="predicted"/>
<evidence type="ECO:0000313" key="5">
    <source>
        <dbReference type="Proteomes" id="UP000658305"/>
    </source>
</evidence>
<evidence type="ECO:0000313" key="4">
    <source>
        <dbReference type="EMBL" id="GHC41854.1"/>
    </source>
</evidence>
<dbReference type="InterPro" id="IPR009057">
    <property type="entry name" value="Homeodomain-like_sf"/>
</dbReference>
<evidence type="ECO:0000256" key="1">
    <source>
        <dbReference type="ARBA" id="ARBA00023125"/>
    </source>
</evidence>
<dbReference type="InterPro" id="IPR050109">
    <property type="entry name" value="HTH-type_TetR-like_transc_reg"/>
</dbReference>
<evidence type="ECO:0000259" key="3">
    <source>
        <dbReference type="PROSITE" id="PS50977"/>
    </source>
</evidence>
<evidence type="ECO:0000256" key="2">
    <source>
        <dbReference type="PROSITE-ProRule" id="PRU00335"/>
    </source>
</evidence>
<dbReference type="Pfam" id="PF00440">
    <property type="entry name" value="TetR_N"/>
    <property type="match status" value="1"/>
</dbReference>
<name>A0ABQ3FU49_9RHOB</name>
<feature type="domain" description="HTH tetR-type" evidence="3">
    <location>
        <begin position="16"/>
        <end position="76"/>
    </location>
</feature>
<reference evidence="5" key="1">
    <citation type="journal article" date="2019" name="Int. J. Syst. Evol. Microbiol.">
        <title>The Global Catalogue of Microorganisms (GCM) 10K type strain sequencing project: providing services to taxonomists for standard genome sequencing and annotation.</title>
        <authorList>
            <consortium name="The Broad Institute Genomics Platform"/>
            <consortium name="The Broad Institute Genome Sequencing Center for Infectious Disease"/>
            <person name="Wu L."/>
            <person name="Ma J."/>
        </authorList>
    </citation>
    <scope>NUCLEOTIDE SEQUENCE [LARGE SCALE GENOMIC DNA]</scope>
    <source>
        <strain evidence="5">KCTC 23298</strain>
    </source>
</reference>
<dbReference type="InterPro" id="IPR001647">
    <property type="entry name" value="HTH_TetR"/>
</dbReference>
<dbReference type="PANTHER" id="PTHR30055">
    <property type="entry name" value="HTH-TYPE TRANSCRIPTIONAL REGULATOR RUTR"/>
    <property type="match status" value="1"/>
</dbReference>